<feature type="region of interest" description="Disordered" evidence="1">
    <location>
        <begin position="1"/>
        <end position="20"/>
    </location>
</feature>
<name>A0ABW2T953_9ACTN</name>
<evidence type="ECO:0000256" key="1">
    <source>
        <dbReference type="SAM" id="MobiDB-lite"/>
    </source>
</evidence>
<accession>A0ABW2T953</accession>
<protein>
    <submittedName>
        <fullName evidence="2">Uncharacterized protein</fullName>
    </submittedName>
</protein>
<keyword evidence="3" id="KW-1185">Reference proteome</keyword>
<comment type="caution">
    <text evidence="2">The sequence shown here is derived from an EMBL/GenBank/DDBJ whole genome shotgun (WGS) entry which is preliminary data.</text>
</comment>
<organism evidence="2 3">
    <name type="scientific">Streptosporangium amethystogenes subsp. fukuiense</name>
    <dbReference type="NCBI Taxonomy" id="698418"/>
    <lineage>
        <taxon>Bacteria</taxon>
        <taxon>Bacillati</taxon>
        <taxon>Actinomycetota</taxon>
        <taxon>Actinomycetes</taxon>
        <taxon>Streptosporangiales</taxon>
        <taxon>Streptosporangiaceae</taxon>
        <taxon>Streptosporangium</taxon>
    </lineage>
</organism>
<evidence type="ECO:0000313" key="3">
    <source>
        <dbReference type="Proteomes" id="UP001596514"/>
    </source>
</evidence>
<dbReference type="EMBL" id="JBHTEE010000001">
    <property type="protein sequence ID" value="MFC7605235.1"/>
    <property type="molecule type" value="Genomic_DNA"/>
</dbReference>
<sequence>MDTTNKVTEPELGGKTPERRKIGKLSVEKFIELRDTRATDAVRARLR</sequence>
<dbReference type="RefSeq" id="WP_343972579.1">
    <property type="nucleotide sequence ID" value="NZ_BAAAGK010000097.1"/>
</dbReference>
<proteinExistence type="predicted"/>
<dbReference type="Proteomes" id="UP001596514">
    <property type="component" value="Unassembled WGS sequence"/>
</dbReference>
<evidence type="ECO:0000313" key="2">
    <source>
        <dbReference type="EMBL" id="MFC7605235.1"/>
    </source>
</evidence>
<gene>
    <name evidence="2" type="ORF">ACFQVD_34555</name>
</gene>
<reference evidence="3" key="1">
    <citation type="journal article" date="2019" name="Int. J. Syst. Evol. Microbiol.">
        <title>The Global Catalogue of Microorganisms (GCM) 10K type strain sequencing project: providing services to taxonomists for standard genome sequencing and annotation.</title>
        <authorList>
            <consortium name="The Broad Institute Genomics Platform"/>
            <consortium name="The Broad Institute Genome Sequencing Center for Infectious Disease"/>
            <person name="Wu L."/>
            <person name="Ma J."/>
        </authorList>
    </citation>
    <scope>NUCLEOTIDE SEQUENCE [LARGE SCALE GENOMIC DNA]</scope>
    <source>
        <strain evidence="3">JCM 10083</strain>
    </source>
</reference>